<dbReference type="InterPro" id="IPR021522">
    <property type="entry name" value="MctB"/>
</dbReference>
<reference evidence="2 3" key="1">
    <citation type="submission" date="2017-05" db="EMBL/GenBank/DDBJ databases">
        <authorList>
            <person name="Varghese N."/>
            <person name="Submissions S."/>
        </authorList>
    </citation>
    <scope>NUCLEOTIDE SEQUENCE [LARGE SCALE GENOMIC DNA]</scope>
    <source>
        <strain evidence="2 3">DSM 45474</strain>
    </source>
</reference>
<name>A0A521B0D8_9BACL</name>
<dbReference type="Pfam" id="PF11382">
    <property type="entry name" value="MctB"/>
    <property type="match status" value="1"/>
</dbReference>
<proteinExistence type="predicted"/>
<dbReference type="Proteomes" id="UP000315636">
    <property type="component" value="Unassembled WGS sequence"/>
</dbReference>
<dbReference type="RefSeq" id="WP_142504124.1">
    <property type="nucleotide sequence ID" value="NZ_FXTI01000001.1"/>
</dbReference>
<organism evidence="2 3">
    <name type="scientific">Melghirimyces algeriensis</name>
    <dbReference type="NCBI Taxonomy" id="910412"/>
    <lineage>
        <taxon>Bacteria</taxon>
        <taxon>Bacillati</taxon>
        <taxon>Bacillota</taxon>
        <taxon>Bacilli</taxon>
        <taxon>Bacillales</taxon>
        <taxon>Thermoactinomycetaceae</taxon>
        <taxon>Melghirimyces</taxon>
    </lineage>
</organism>
<accession>A0A521B0D8</accession>
<protein>
    <submittedName>
        <fullName evidence="2">Copper transport outer membrane protein, MctB</fullName>
    </submittedName>
</protein>
<gene>
    <name evidence="2" type="ORF">SAMN06264849_101447</name>
</gene>
<keyword evidence="1" id="KW-0175">Coiled coil</keyword>
<dbReference type="AlphaFoldDB" id="A0A521B0D8"/>
<evidence type="ECO:0000313" key="2">
    <source>
        <dbReference type="EMBL" id="SMO40567.1"/>
    </source>
</evidence>
<evidence type="ECO:0000313" key="3">
    <source>
        <dbReference type="Proteomes" id="UP000315636"/>
    </source>
</evidence>
<dbReference type="OrthoDB" id="2988017at2"/>
<sequence length="212" mass="23937">MISIRLFLIFISSVLVAMGIGIILGGAGGQAWIDQQEQNLVEHLEARMEQITLEKEQLKQALHKKETVLQNLKGQNQSLIQEVVQGELTGRQVLLLGKAEADSLKRMIQWAGGTVVQRETLPASAEHFDAIVLLFHPNEQHSRWKAFIQDIQSTYSGPLILPESQKLRPVFEPLERRSYFFSGKAMKEPLKMVELIHFIQNAINHYGNEAAS</sequence>
<dbReference type="GO" id="GO:0016020">
    <property type="term" value="C:membrane"/>
    <property type="evidence" value="ECO:0007669"/>
    <property type="project" value="InterPro"/>
</dbReference>
<keyword evidence="3" id="KW-1185">Reference proteome</keyword>
<dbReference type="GO" id="GO:0055070">
    <property type="term" value="P:copper ion homeostasis"/>
    <property type="evidence" value="ECO:0007669"/>
    <property type="project" value="InterPro"/>
</dbReference>
<evidence type="ECO:0000256" key="1">
    <source>
        <dbReference type="SAM" id="Coils"/>
    </source>
</evidence>
<feature type="coiled-coil region" evidence="1">
    <location>
        <begin position="34"/>
        <end position="82"/>
    </location>
</feature>
<dbReference type="EMBL" id="FXTI01000001">
    <property type="protein sequence ID" value="SMO40567.1"/>
    <property type="molecule type" value="Genomic_DNA"/>
</dbReference>